<dbReference type="EMBL" id="CP051774">
    <property type="protein sequence ID" value="QJE97070.1"/>
    <property type="molecule type" value="Genomic_DNA"/>
</dbReference>
<feature type="transmembrane region" description="Helical" evidence="1">
    <location>
        <begin position="298"/>
        <end position="319"/>
    </location>
</feature>
<dbReference type="PANTHER" id="PTHR36927">
    <property type="entry name" value="BLR4337 PROTEIN"/>
    <property type="match status" value="1"/>
</dbReference>
<proteinExistence type="predicted"/>
<feature type="transmembrane region" description="Helical" evidence="1">
    <location>
        <begin position="357"/>
        <end position="379"/>
    </location>
</feature>
<organism evidence="3 4">
    <name type="scientific">Luteolibacter luteus</name>
    <dbReference type="NCBI Taxonomy" id="2728835"/>
    <lineage>
        <taxon>Bacteria</taxon>
        <taxon>Pseudomonadati</taxon>
        <taxon>Verrucomicrobiota</taxon>
        <taxon>Verrucomicrobiia</taxon>
        <taxon>Verrucomicrobiales</taxon>
        <taxon>Verrucomicrobiaceae</taxon>
        <taxon>Luteolibacter</taxon>
    </lineage>
</organism>
<evidence type="ECO:0000259" key="2">
    <source>
        <dbReference type="Pfam" id="PF01757"/>
    </source>
</evidence>
<dbReference type="PANTHER" id="PTHR36927:SF1">
    <property type="entry name" value="MDO-LIKE PROTEIN"/>
    <property type="match status" value="1"/>
</dbReference>
<evidence type="ECO:0000256" key="1">
    <source>
        <dbReference type="SAM" id="Phobius"/>
    </source>
</evidence>
<dbReference type="GO" id="GO:0016747">
    <property type="term" value="F:acyltransferase activity, transferring groups other than amino-acyl groups"/>
    <property type="evidence" value="ECO:0007669"/>
    <property type="project" value="InterPro"/>
</dbReference>
<keyword evidence="3" id="KW-0012">Acyltransferase</keyword>
<dbReference type="Proteomes" id="UP000501812">
    <property type="component" value="Chromosome"/>
</dbReference>
<feature type="transmembrane region" description="Helical" evidence="1">
    <location>
        <begin position="331"/>
        <end position="351"/>
    </location>
</feature>
<accession>A0A858RLL2</accession>
<dbReference type="Pfam" id="PF01757">
    <property type="entry name" value="Acyl_transf_3"/>
    <property type="match status" value="1"/>
</dbReference>
<feature type="transmembrane region" description="Helical" evidence="1">
    <location>
        <begin position="69"/>
        <end position="90"/>
    </location>
</feature>
<keyword evidence="1" id="KW-0812">Transmembrane</keyword>
<evidence type="ECO:0000313" key="4">
    <source>
        <dbReference type="Proteomes" id="UP000501812"/>
    </source>
</evidence>
<sequence>MTHAKSLELVEPALPQAEARDVSFADHGGKKSERFFHLDALRAGLMFWGILVHASTVENSPVFRAIAEVSGLVRMEAFFVISGFLAYMLLKKYGAKVTVKKRLLAIGLPFVTALVLLNPATNYIVYCYHNTPIPFMDYLAGKGSSHPKGPMNWHLHLWFLAALFIYSLLAPVIGRAVDGVMRASYDRIPRPWTLGKLAPVVPGLKFLALCLMVCGGCVGARVAFESIKPLLHPEAHYVVRSIGNFLPYYALGMVLFASIELRNVFSKARWFQTLLSCVLLYLSHRASGENPGKLGEVAILAAQTYTALCLSSLLFWLAAKLVRKENPWARSLSDAAYTVYLFHFLSLYLFATLLRPWIHATIPLLVAISIATFATTLCFHRFVIWRVPILELLFNGKPLRPSR</sequence>
<dbReference type="RefSeq" id="WP_169455470.1">
    <property type="nucleotide sequence ID" value="NZ_CP051774.1"/>
</dbReference>
<keyword evidence="1" id="KW-1133">Transmembrane helix</keyword>
<evidence type="ECO:0000313" key="3">
    <source>
        <dbReference type="EMBL" id="QJE97070.1"/>
    </source>
</evidence>
<keyword evidence="1" id="KW-0472">Membrane</keyword>
<name>A0A858RLL2_9BACT</name>
<gene>
    <name evidence="3" type="ORF">HHL09_15170</name>
</gene>
<protein>
    <submittedName>
        <fullName evidence="3">Acyltransferase family protein</fullName>
    </submittedName>
</protein>
<keyword evidence="3" id="KW-0808">Transferase</keyword>
<feature type="transmembrane region" description="Helical" evidence="1">
    <location>
        <begin position="155"/>
        <end position="177"/>
    </location>
</feature>
<dbReference type="KEGG" id="luo:HHL09_15170"/>
<feature type="transmembrane region" description="Helical" evidence="1">
    <location>
        <begin position="102"/>
        <end position="126"/>
    </location>
</feature>
<feature type="transmembrane region" description="Helical" evidence="1">
    <location>
        <begin position="40"/>
        <end position="57"/>
    </location>
</feature>
<feature type="transmembrane region" description="Helical" evidence="1">
    <location>
        <begin position="268"/>
        <end position="286"/>
    </location>
</feature>
<reference evidence="3 4" key="1">
    <citation type="submission" date="2020-04" db="EMBL/GenBank/DDBJ databases">
        <title>Luteolibacter sp. G-1-1-1 isolated from soil.</title>
        <authorList>
            <person name="Dahal R.H."/>
        </authorList>
    </citation>
    <scope>NUCLEOTIDE SEQUENCE [LARGE SCALE GENOMIC DNA]</scope>
    <source>
        <strain evidence="3 4">G-1-1-1</strain>
    </source>
</reference>
<keyword evidence="4" id="KW-1185">Reference proteome</keyword>
<dbReference type="InterPro" id="IPR002656">
    <property type="entry name" value="Acyl_transf_3_dom"/>
</dbReference>
<dbReference type="AlphaFoldDB" id="A0A858RLL2"/>
<feature type="domain" description="Acyltransferase 3" evidence="2">
    <location>
        <begin position="38"/>
        <end position="379"/>
    </location>
</feature>
<feature type="transmembrane region" description="Helical" evidence="1">
    <location>
        <begin position="197"/>
        <end position="222"/>
    </location>
</feature>
<dbReference type="InterPro" id="IPR050623">
    <property type="entry name" value="Glucan_succinyl_AcylTrfase"/>
</dbReference>
<feature type="transmembrane region" description="Helical" evidence="1">
    <location>
        <begin position="242"/>
        <end position="261"/>
    </location>
</feature>